<dbReference type="eggNOG" id="ENOG502TFYR">
    <property type="taxonomic scope" value="Eukaryota"/>
</dbReference>
<dbReference type="EMBL" id="HE601527">
    <property type="protein sequence ID" value="CAP20891.1"/>
    <property type="molecule type" value="Genomic_DNA"/>
</dbReference>
<feature type="transmembrane region" description="Helical" evidence="1">
    <location>
        <begin position="228"/>
        <end position="247"/>
    </location>
</feature>
<feature type="non-terminal residue" evidence="2">
    <location>
        <position position="381"/>
    </location>
</feature>
<feature type="non-terminal residue" evidence="2">
    <location>
        <position position="1"/>
    </location>
</feature>
<evidence type="ECO:0000313" key="2">
    <source>
        <dbReference type="EMBL" id="CAP20891.1"/>
    </source>
</evidence>
<dbReference type="RefSeq" id="XP_002648154.1">
    <property type="nucleotide sequence ID" value="XM_002648108.1"/>
</dbReference>
<keyword evidence="1" id="KW-1133">Transmembrane helix</keyword>
<accession>A8WK98</accession>
<feature type="transmembrane region" description="Helical" evidence="1">
    <location>
        <begin position="116"/>
        <end position="140"/>
    </location>
</feature>
<evidence type="ECO:0000313" key="4">
    <source>
        <dbReference type="WormBase" id="CBG24233"/>
    </source>
</evidence>
<evidence type="ECO:0000256" key="1">
    <source>
        <dbReference type="SAM" id="Phobius"/>
    </source>
</evidence>
<reference evidence="2 3" key="1">
    <citation type="journal article" date="2003" name="PLoS Biol.">
        <title>The genome sequence of Caenorhabditis briggsae: a platform for comparative genomics.</title>
        <authorList>
            <person name="Stein L.D."/>
            <person name="Bao Z."/>
            <person name="Blasiar D."/>
            <person name="Blumenthal T."/>
            <person name="Brent M.R."/>
            <person name="Chen N."/>
            <person name="Chinwalla A."/>
            <person name="Clarke L."/>
            <person name="Clee C."/>
            <person name="Coghlan A."/>
            <person name="Coulson A."/>
            <person name="D'Eustachio P."/>
            <person name="Fitch D.H."/>
            <person name="Fulton L.A."/>
            <person name="Fulton R.E."/>
            <person name="Griffiths-Jones S."/>
            <person name="Harris T.W."/>
            <person name="Hillier L.W."/>
            <person name="Kamath R."/>
            <person name="Kuwabara P.E."/>
            <person name="Mardis E.R."/>
            <person name="Marra M.A."/>
            <person name="Miner T.L."/>
            <person name="Minx P."/>
            <person name="Mullikin J.C."/>
            <person name="Plumb R.W."/>
            <person name="Rogers J."/>
            <person name="Schein J.E."/>
            <person name="Sohrmann M."/>
            <person name="Spieth J."/>
            <person name="Stajich J.E."/>
            <person name="Wei C."/>
            <person name="Willey D."/>
            <person name="Wilson R.K."/>
            <person name="Durbin R."/>
            <person name="Waterston R.H."/>
        </authorList>
    </citation>
    <scope>NUCLEOTIDE SEQUENCE [LARGE SCALE GENOMIC DNA]</scope>
    <source>
        <strain evidence="2 3">AF16</strain>
    </source>
</reference>
<proteinExistence type="predicted"/>
<protein>
    <submittedName>
        <fullName evidence="2">Protein CBG24233</fullName>
    </submittedName>
</protein>
<evidence type="ECO:0000313" key="3">
    <source>
        <dbReference type="Proteomes" id="UP000008549"/>
    </source>
</evidence>
<dbReference type="HOGENOM" id="CLU_736162_0_0_1"/>
<dbReference type="Pfam" id="PF10318">
    <property type="entry name" value="7TM_GPCR_Srh"/>
    <property type="match status" value="1"/>
</dbReference>
<feature type="transmembrane region" description="Helical" evidence="1">
    <location>
        <begin position="306"/>
        <end position="327"/>
    </location>
</feature>
<organism evidence="2 3">
    <name type="scientific">Caenorhabditis briggsae</name>
    <dbReference type="NCBI Taxonomy" id="6238"/>
    <lineage>
        <taxon>Eukaryota</taxon>
        <taxon>Metazoa</taxon>
        <taxon>Ecdysozoa</taxon>
        <taxon>Nematoda</taxon>
        <taxon>Chromadorea</taxon>
        <taxon>Rhabditida</taxon>
        <taxon>Rhabditina</taxon>
        <taxon>Rhabditomorpha</taxon>
        <taxon>Rhabditoidea</taxon>
        <taxon>Rhabditidae</taxon>
        <taxon>Peloderinae</taxon>
        <taxon>Caenorhabditis</taxon>
    </lineage>
</organism>
<gene>
    <name evidence="2 4" type="ORF">CBG24233</name>
    <name evidence="2" type="ORF">CBG_24233</name>
</gene>
<dbReference type="GeneID" id="8590156"/>
<dbReference type="WormBase" id="CBG24233">
    <property type="protein sequence ID" value="CBP13394"/>
    <property type="gene ID" value="WBGene00042394"/>
</dbReference>
<feature type="transmembrane region" description="Helical" evidence="1">
    <location>
        <begin position="74"/>
        <end position="96"/>
    </location>
</feature>
<dbReference type="AlphaFoldDB" id="A8WK98"/>
<sequence>NFKKKTMFSENENLTFPTVFQDLYEDFEPSLKKMHNLKQFFKFASFFSCFSTFITLIIVWNASGRLKIEYRNLLLAQLILAFCGCFLISLISPSFLLPYPMIFLSGPFAMDSRVTLYLSSLVVLLYFFPTMLLLSFGLIYNFMSLKQMSSVWFHMSVERFLKCLIFLITVLLISGNCLLVAQVSKSQPAMQQEILEKIDPRLSEMFEKYAVFVFDIYSIPVKLASIEALILSLVSVVFCLVLTVLSLKHFNRQKPNMSPATAKNHRMMMYMLLSYVAHFLLYFSFPLAAFILAIHDLMPFFGPMTFLLNISPAHFLGLSLSFTYCLIISPYRRVCIAILYLLTCTVQKPEALRGQNSNSNSSVSIIDSIMRRHSYRVSSST</sequence>
<dbReference type="InterPro" id="IPR019422">
    <property type="entry name" value="7TM_GPCR_serpentine_rcpt_Srh"/>
</dbReference>
<reference evidence="2 3" key="2">
    <citation type="journal article" date="2011" name="PLoS Genet.">
        <title>Caenorhabditis briggsae recombinant inbred line genotypes reveal inter-strain incompatibility and the evolution of recombination.</title>
        <authorList>
            <person name="Ross J.A."/>
            <person name="Koboldt D.C."/>
            <person name="Staisch J.E."/>
            <person name="Chamberlin H.M."/>
            <person name="Gupta B.P."/>
            <person name="Miller R.D."/>
            <person name="Baird S.E."/>
            <person name="Haag E.S."/>
        </authorList>
    </citation>
    <scope>NUCLEOTIDE SEQUENCE [LARGE SCALE GENOMIC DNA]</scope>
    <source>
        <strain evidence="2 3">AF16</strain>
    </source>
</reference>
<dbReference type="CTD" id="8590156"/>
<dbReference type="OMA" id="KNHRMMM"/>
<feature type="transmembrane region" description="Helical" evidence="1">
    <location>
        <begin position="160"/>
        <end position="181"/>
    </location>
</feature>
<name>A8WK98_CAEBR</name>
<feature type="transmembrane region" description="Helical" evidence="1">
    <location>
        <begin position="40"/>
        <end position="62"/>
    </location>
</feature>
<dbReference type="Proteomes" id="UP000008549">
    <property type="component" value="Unassembled WGS sequence"/>
</dbReference>
<keyword evidence="3" id="KW-1185">Reference proteome</keyword>
<dbReference type="KEGG" id="cbr:CBG_24233"/>
<keyword evidence="1" id="KW-0472">Membrane</keyword>
<keyword evidence="1" id="KW-0812">Transmembrane</keyword>
<feature type="transmembrane region" description="Helical" evidence="1">
    <location>
        <begin position="268"/>
        <end position="294"/>
    </location>
</feature>